<organism evidence="2 3">
    <name type="scientific">Blastopirellula marina</name>
    <dbReference type="NCBI Taxonomy" id="124"/>
    <lineage>
        <taxon>Bacteria</taxon>
        <taxon>Pseudomonadati</taxon>
        <taxon>Planctomycetota</taxon>
        <taxon>Planctomycetia</taxon>
        <taxon>Pirellulales</taxon>
        <taxon>Pirellulaceae</taxon>
        <taxon>Blastopirellula</taxon>
    </lineage>
</organism>
<sequence>MVSVRGRWAEWTGPGNEKTRRGKWREVETSDYIASFPTFQPAEVAERGKSRETCAGYWCPMKYQRLENYLGMRKIGPATWRTLRLASLVPHA</sequence>
<dbReference type="AlphaFoldDB" id="A0A2S8FQ45"/>
<dbReference type="Proteomes" id="UP000238322">
    <property type="component" value="Unassembled WGS sequence"/>
</dbReference>
<protein>
    <submittedName>
        <fullName evidence="2">Uncharacterized protein</fullName>
    </submittedName>
</protein>
<evidence type="ECO:0000256" key="1">
    <source>
        <dbReference type="SAM" id="MobiDB-lite"/>
    </source>
</evidence>
<dbReference type="EMBL" id="PUHY01000010">
    <property type="protein sequence ID" value="PQO34306.1"/>
    <property type="molecule type" value="Genomic_DNA"/>
</dbReference>
<evidence type="ECO:0000313" key="3">
    <source>
        <dbReference type="Proteomes" id="UP000238322"/>
    </source>
</evidence>
<feature type="region of interest" description="Disordered" evidence="1">
    <location>
        <begin position="1"/>
        <end position="23"/>
    </location>
</feature>
<evidence type="ECO:0000313" key="2">
    <source>
        <dbReference type="EMBL" id="PQO34306.1"/>
    </source>
</evidence>
<gene>
    <name evidence="2" type="ORF">C5Y83_12290</name>
</gene>
<dbReference type="RefSeq" id="WP_105330036.1">
    <property type="nucleotide sequence ID" value="NZ_PUHY01000010.1"/>
</dbReference>
<proteinExistence type="predicted"/>
<accession>A0A2S8FQ45</accession>
<reference evidence="2 3" key="1">
    <citation type="submission" date="2018-02" db="EMBL/GenBank/DDBJ databases">
        <title>Comparative genomes isolates from brazilian mangrove.</title>
        <authorList>
            <person name="Araujo J.E."/>
            <person name="Taketani R.G."/>
            <person name="Silva M.C.P."/>
            <person name="Loureco M.V."/>
            <person name="Andreote F.D."/>
        </authorList>
    </citation>
    <scope>NUCLEOTIDE SEQUENCE [LARGE SCALE GENOMIC DNA]</scope>
    <source>
        <strain evidence="2 3">Hex-1 MGV</strain>
    </source>
</reference>
<comment type="caution">
    <text evidence="2">The sequence shown here is derived from an EMBL/GenBank/DDBJ whole genome shotgun (WGS) entry which is preliminary data.</text>
</comment>
<name>A0A2S8FQ45_9BACT</name>